<feature type="binding site" evidence="9 10">
    <location>
        <position position="501"/>
    </location>
    <ligand>
        <name>Zn(2+)</name>
        <dbReference type="ChEBI" id="CHEBI:29105"/>
    </ligand>
</feature>
<dbReference type="Gene3D" id="3.40.50.300">
    <property type="entry name" value="P-loop containing nucleotide triphosphate hydrolases"/>
    <property type="match status" value="2"/>
</dbReference>
<dbReference type="Gene3D" id="1.10.287.510">
    <property type="entry name" value="Helix hairpin bin"/>
    <property type="match status" value="1"/>
</dbReference>
<dbReference type="RefSeq" id="WP_011973426.1">
    <property type="nucleotide sequence ID" value="NC_009635.1"/>
</dbReference>
<accession>A6UUX2</accession>
<dbReference type="Proteomes" id="UP000001106">
    <property type="component" value="Chromosome"/>
</dbReference>
<dbReference type="STRING" id="419665.Maeo_0711"/>
<keyword evidence="13" id="KW-1185">Reference proteome</keyword>
<dbReference type="InterPro" id="IPR038729">
    <property type="entry name" value="Rad50/SbcC_AAA"/>
</dbReference>
<evidence type="ECO:0000256" key="10">
    <source>
        <dbReference type="PROSITE-ProRule" id="PRU00471"/>
    </source>
</evidence>
<gene>
    <name evidence="9" type="primary">rad50</name>
    <name evidence="12" type="ordered locus">Maeo_0711</name>
</gene>
<dbReference type="HAMAP" id="MF_00449">
    <property type="entry name" value="RAD50"/>
    <property type="match status" value="1"/>
</dbReference>
<evidence type="ECO:0000256" key="7">
    <source>
        <dbReference type="ARBA" id="ARBA00023054"/>
    </source>
</evidence>
<dbReference type="PANTHER" id="PTHR32114:SF2">
    <property type="entry name" value="ABC TRANSPORTER ABCH.3"/>
    <property type="match status" value="1"/>
</dbReference>
<name>A6UUX2_META3</name>
<keyword evidence="2 9" id="KW-0547">Nucleotide-binding</keyword>
<comment type="function">
    <text evidence="9">Part of the Rad50/Mre11 complex, which is involved in the early steps of DNA double-strand break (DSB) repair. The complex may facilitate opening of the processed DNA ends to aid in the recruitment of HerA and NurA. Rad50 controls the balance between DNA end bridging and DNA resection via ATP-dependent structural rearrangements of the Rad50/Mre11 complex.</text>
</comment>
<dbReference type="GO" id="GO:0005524">
    <property type="term" value="F:ATP binding"/>
    <property type="evidence" value="ECO:0007669"/>
    <property type="project" value="UniProtKB-UniRule"/>
</dbReference>
<feature type="coiled-coil region" evidence="9">
    <location>
        <begin position="168"/>
        <end position="257"/>
    </location>
</feature>
<keyword evidence="8 9" id="KW-0234">DNA repair</keyword>
<dbReference type="AlphaFoldDB" id="A6UUX2"/>
<dbReference type="GO" id="GO:0016887">
    <property type="term" value="F:ATP hydrolysis activity"/>
    <property type="evidence" value="ECO:0007669"/>
    <property type="project" value="UniProtKB-UniRule"/>
</dbReference>
<feature type="coiled-coil region" evidence="9">
    <location>
        <begin position="734"/>
        <end position="851"/>
    </location>
</feature>
<dbReference type="GO" id="GO:0006302">
    <property type="term" value="P:double-strand break repair"/>
    <property type="evidence" value="ECO:0007669"/>
    <property type="project" value="UniProtKB-UniRule"/>
</dbReference>
<dbReference type="InterPro" id="IPR027417">
    <property type="entry name" value="P-loop_NTPase"/>
</dbReference>
<feature type="coiled-coil region" evidence="9">
    <location>
        <begin position="648"/>
        <end position="695"/>
    </location>
</feature>
<feature type="coiled-coil region" evidence="9">
    <location>
        <begin position="418"/>
        <end position="613"/>
    </location>
</feature>
<comment type="similarity">
    <text evidence="9">Belongs to the SMC family. RAD50 subfamily.</text>
</comment>
<evidence type="ECO:0000256" key="4">
    <source>
        <dbReference type="ARBA" id="ARBA00022801"/>
    </source>
</evidence>
<feature type="coiled-coil region" evidence="9">
    <location>
        <begin position="285"/>
        <end position="394"/>
    </location>
</feature>
<evidence type="ECO:0000256" key="5">
    <source>
        <dbReference type="ARBA" id="ARBA00022833"/>
    </source>
</evidence>
<dbReference type="PANTHER" id="PTHR32114">
    <property type="entry name" value="ABC TRANSPORTER ABCH.3"/>
    <property type="match status" value="1"/>
</dbReference>
<organism evidence="12 13">
    <name type="scientific">Methanococcus aeolicus (strain ATCC BAA-1280 / DSM 17508 / OCM 812 / Nankai-3)</name>
    <dbReference type="NCBI Taxonomy" id="419665"/>
    <lineage>
        <taxon>Archaea</taxon>
        <taxon>Methanobacteriati</taxon>
        <taxon>Methanobacteriota</taxon>
        <taxon>Methanomada group</taxon>
        <taxon>Methanococci</taxon>
        <taxon>Methanococcales</taxon>
        <taxon>Methanococcaceae</taxon>
        <taxon>Methanococcus</taxon>
    </lineage>
</organism>
<dbReference type="PROSITE" id="PS51131">
    <property type="entry name" value="ZN_HOOK"/>
    <property type="match status" value="1"/>
</dbReference>
<evidence type="ECO:0000256" key="6">
    <source>
        <dbReference type="ARBA" id="ARBA00022840"/>
    </source>
</evidence>
<feature type="binding site" evidence="9 10">
    <location>
        <position position="498"/>
    </location>
    <ligand>
        <name>Zn(2+)</name>
        <dbReference type="ChEBI" id="CHEBI:29105"/>
    </ligand>
</feature>
<dbReference type="Pfam" id="PF13476">
    <property type="entry name" value="AAA_23"/>
    <property type="match status" value="1"/>
</dbReference>
<dbReference type="GO" id="GO:0008270">
    <property type="term" value="F:zinc ion binding"/>
    <property type="evidence" value="ECO:0007669"/>
    <property type="project" value="UniProtKB-UniRule"/>
</dbReference>
<keyword evidence="1 9" id="KW-0479">Metal-binding</keyword>
<dbReference type="InterPro" id="IPR022982">
    <property type="entry name" value="Rad50_ATPase_archaeal"/>
</dbReference>
<feature type="domain" description="Zinc-hook" evidence="11">
    <location>
        <begin position="452"/>
        <end position="550"/>
    </location>
</feature>
<keyword evidence="7 9" id="KW-0175">Coiled coil</keyword>
<comment type="domain">
    <text evidence="9">The two conserved Cys that bind zinc constitute the zinc-hook, which separates the large intramolecular coiled coil regions. The 2 Cys residues coordinate one molecule of zinc with the help of the 2 Cys residues of the zinc-hook of another Rad50 molecule, thereby forming a V-shaped homodimer.</text>
</comment>
<sequence>MIIKNINIKNFRSHSNTDISFKQGITTIIGENGSGKSSIFEAMNYALFAPRRIKLSDAIKRGTDFFSISFEFEINGKRYKVIRGRGKKNINYLYENDKPYSENNDEVNNKIKEILNMDDEVFSNAIYIKQGDISSLIQITPAERKKLIGKLLGIERYEQVWDKLKTPLKNMELDLKKIEGELIQKEDINTNINNLKENMEKNSKILKELQDKFNHAVELRDRKEKLLKKWEKKEIENNNLQNNLKELKYGVETSENNIKILISDLGAINTHNNILNSNYLNYSKYKEIENKLKKLANELLQYKKYYDKFNELNGEMKGLEKTIKEIDKKLIDKNPKNKSNSEIEQEINDINKELNKLDDILNKLKDLELLNKELTKIENSKKELNKNKENYLKYLELSKKSKELNNKLMELSGIKEKENDLKQQIKSTEYKIKQLKQDLKDFNNIDIEINKEKEIKTKYEDIVNKIDLLKEKIAQNNAEINQTKDAIEKLKGTTEDKCPVCQSNIDGLKKQELLKQYNQLIEERKQKSNKLQIKYNKYLSEKKDIKDKLDKINNLKNKYGQLKEKNNNLIEEENKLIKLNNDLNVIGKDLEEYNKIIENIKTKENKLKELEQYYKKYEYCENFLKDSNEQELVDNKNKLLDIIGNNTNKSILNTKKELNNKVGELNELLNLIRNKEQNMKKLNVVNKEIDNLKDKVATNSQLEIEKNSNEKELIKYKDGYNQYNDSYAVLKNYADKYAVSIEEIRNKVNELLKKENNNLNNLNNEIQNIKLSIEKLQYNIEEFEDIKKDYNKINNKVNEINEDIIKLDTTIKNENKLLSEFENKLKQLEKLESKKEQLNNAIHNLANIREAVFSKNGFQQYLRQKYIPIIQRHTNEVFNEFELPYSHIEIKNDYDITVDDNPVKTLSGGEQIAVALAIRIGIAKAVCSDLNCIILDEPTAFLDENRRHNLLRVFRNIKSLSQIFVISHHSELEQVANNTITVEKNMGNSIIRSS</sequence>
<evidence type="ECO:0000256" key="1">
    <source>
        <dbReference type="ARBA" id="ARBA00022723"/>
    </source>
</evidence>
<dbReference type="OrthoDB" id="25344at2157"/>
<dbReference type="Pfam" id="PF04423">
    <property type="entry name" value="Rad50_zn_hook"/>
    <property type="match status" value="1"/>
</dbReference>
<dbReference type="KEGG" id="mae:Maeo_0711"/>
<protein>
    <recommendedName>
        <fullName evidence="9">DNA double-strand break repair Rad50 ATPase</fullName>
    </recommendedName>
</protein>
<feature type="binding site" evidence="9">
    <location>
        <begin position="32"/>
        <end position="38"/>
    </location>
    <ligand>
        <name>ATP</name>
        <dbReference type="ChEBI" id="CHEBI:30616"/>
    </ligand>
</feature>
<comment type="caution">
    <text evidence="9">Lacks conserved residue(s) required for the propagation of feature annotation.</text>
</comment>
<feature type="binding site" evidence="9">
    <location>
        <position position="130"/>
    </location>
    <ligand>
        <name>ATP</name>
        <dbReference type="ChEBI" id="CHEBI:30616"/>
    </ligand>
</feature>
<dbReference type="HOGENOM" id="CLU_004785_0_2_2"/>
<comment type="cofactor">
    <cofactor evidence="9">
        <name>Zn(2+)</name>
        <dbReference type="ChEBI" id="CHEBI:29105"/>
    </cofactor>
    <text evidence="9">Binds 1 zinc ion per homodimer.</text>
</comment>
<evidence type="ECO:0000256" key="3">
    <source>
        <dbReference type="ARBA" id="ARBA00022763"/>
    </source>
</evidence>
<dbReference type="GeneID" id="5327610"/>
<evidence type="ECO:0000313" key="13">
    <source>
        <dbReference type="Proteomes" id="UP000001106"/>
    </source>
</evidence>
<dbReference type="EMBL" id="CP000743">
    <property type="protein sequence ID" value="ABR56294.1"/>
    <property type="molecule type" value="Genomic_DNA"/>
</dbReference>
<keyword evidence="6 9" id="KW-0067">ATP-binding</keyword>
<proteinExistence type="inferred from homology"/>
<evidence type="ECO:0000256" key="2">
    <source>
        <dbReference type="ARBA" id="ARBA00022741"/>
    </source>
</evidence>
<comment type="subunit">
    <text evidence="9">Homodimer. Forms a heterotetramer composed of two Mre11 subunits and two Rad50 subunits.</text>
</comment>
<evidence type="ECO:0000259" key="11">
    <source>
        <dbReference type="PROSITE" id="PS51131"/>
    </source>
</evidence>
<evidence type="ECO:0000313" key="12">
    <source>
        <dbReference type="EMBL" id="ABR56294.1"/>
    </source>
</evidence>
<evidence type="ECO:0000256" key="9">
    <source>
        <dbReference type="HAMAP-Rule" id="MF_00449"/>
    </source>
</evidence>
<dbReference type="eggNOG" id="arCOG00368">
    <property type="taxonomic scope" value="Archaea"/>
</dbReference>
<keyword evidence="5 9" id="KW-0862">Zinc</keyword>
<evidence type="ECO:0000256" key="8">
    <source>
        <dbReference type="ARBA" id="ARBA00023204"/>
    </source>
</evidence>
<keyword evidence="4 9" id="KW-0378">Hydrolase</keyword>
<feature type="binding site" evidence="9">
    <location>
        <position position="12"/>
    </location>
    <ligand>
        <name>ATP</name>
        <dbReference type="ChEBI" id="CHEBI:30616"/>
    </ligand>
</feature>
<dbReference type="SUPFAM" id="SSF52540">
    <property type="entry name" value="P-loop containing nucleoside triphosphate hydrolases"/>
    <property type="match status" value="1"/>
</dbReference>
<reference evidence="12" key="1">
    <citation type="submission" date="2007-06" db="EMBL/GenBank/DDBJ databases">
        <title>Complete sequence of Methanococcus aeolicus Nankai-3.</title>
        <authorList>
            <consortium name="US DOE Joint Genome Institute"/>
            <person name="Copeland A."/>
            <person name="Lucas S."/>
            <person name="Lapidus A."/>
            <person name="Barry K."/>
            <person name="Glavina del Rio T."/>
            <person name="Dalin E."/>
            <person name="Tice H."/>
            <person name="Pitluck S."/>
            <person name="Chain P."/>
            <person name="Malfatti S."/>
            <person name="Shin M."/>
            <person name="Vergez L."/>
            <person name="Schmutz J."/>
            <person name="Larimer F."/>
            <person name="Land M."/>
            <person name="Hauser L."/>
            <person name="Kyrpides N."/>
            <person name="Lykidis A."/>
            <person name="Sieprawska-Lupa M."/>
            <person name="Whitman W.B."/>
            <person name="Richardson P."/>
        </authorList>
    </citation>
    <scope>NUCLEOTIDE SEQUENCE [LARGE SCALE GENOMIC DNA]</scope>
    <source>
        <strain evidence="12">Nankai-3</strain>
    </source>
</reference>
<dbReference type="InterPro" id="IPR013134">
    <property type="entry name" value="Zn_hook_RAD50"/>
</dbReference>
<keyword evidence="3 9" id="KW-0227">DNA damage</keyword>
<dbReference type="SUPFAM" id="SSF75712">
    <property type="entry name" value="Rad50 coiled-coil Zn hook"/>
    <property type="match status" value="1"/>
</dbReference>